<comment type="caution">
    <text evidence="2">The sequence shown here is derived from an EMBL/GenBank/DDBJ whole genome shotgun (WGS) entry which is preliminary data.</text>
</comment>
<dbReference type="InterPro" id="IPR007037">
    <property type="entry name" value="SIP_rossman_dom"/>
</dbReference>
<dbReference type="InterPro" id="IPR039261">
    <property type="entry name" value="FNR_nucleotide-bd"/>
</dbReference>
<proteinExistence type="predicted"/>
<dbReference type="InterPro" id="IPR013113">
    <property type="entry name" value="SIP_FAD-bd"/>
</dbReference>
<protein>
    <submittedName>
        <fullName evidence="2">Siderophore-interacting protein</fullName>
    </submittedName>
</protein>
<dbReference type="InterPro" id="IPR017938">
    <property type="entry name" value="Riboflavin_synthase-like_b-brl"/>
</dbReference>
<dbReference type="PANTHER" id="PTHR30157">
    <property type="entry name" value="FERRIC REDUCTASE, NADPH-DEPENDENT"/>
    <property type="match status" value="1"/>
</dbReference>
<name>A0ABS5TUQ1_9CELL</name>
<dbReference type="InterPro" id="IPR017927">
    <property type="entry name" value="FAD-bd_FR_type"/>
</dbReference>
<dbReference type="Pfam" id="PF08021">
    <property type="entry name" value="FAD_binding_9"/>
    <property type="match status" value="1"/>
</dbReference>
<dbReference type="Gene3D" id="2.40.30.10">
    <property type="entry name" value="Translation factors"/>
    <property type="match status" value="1"/>
</dbReference>
<reference evidence="2 3" key="1">
    <citation type="submission" date="2021-05" db="EMBL/GenBank/DDBJ databases">
        <title>Description of Cellulomonas sp. DKR-3 sp. nov.</title>
        <authorList>
            <person name="Dahal R.H."/>
            <person name="Chaudhary D.K."/>
        </authorList>
    </citation>
    <scope>NUCLEOTIDE SEQUENCE [LARGE SCALE GENOMIC DNA]</scope>
    <source>
        <strain evidence="2 3">DKR-3</strain>
    </source>
</reference>
<keyword evidence="3" id="KW-1185">Reference proteome</keyword>
<dbReference type="EMBL" id="JAHBOH010000001">
    <property type="protein sequence ID" value="MBT0992868.1"/>
    <property type="molecule type" value="Genomic_DNA"/>
</dbReference>
<feature type="domain" description="FAD-binding FR-type" evidence="1">
    <location>
        <begin position="1"/>
        <end position="126"/>
    </location>
</feature>
<dbReference type="InterPro" id="IPR039374">
    <property type="entry name" value="SIP_fam"/>
</dbReference>
<organism evidence="2 3">
    <name type="scientific">Cellulomonas fulva</name>
    <dbReference type="NCBI Taxonomy" id="2835530"/>
    <lineage>
        <taxon>Bacteria</taxon>
        <taxon>Bacillati</taxon>
        <taxon>Actinomycetota</taxon>
        <taxon>Actinomycetes</taxon>
        <taxon>Micrococcales</taxon>
        <taxon>Cellulomonadaceae</taxon>
        <taxon>Cellulomonas</taxon>
    </lineage>
</organism>
<dbReference type="Pfam" id="PF04954">
    <property type="entry name" value="SIP"/>
    <property type="match status" value="1"/>
</dbReference>
<dbReference type="PROSITE" id="PS51384">
    <property type="entry name" value="FAD_FR"/>
    <property type="match status" value="1"/>
</dbReference>
<sequence>MIAHVLRTERLTPGLVRLVVGGPGMATFEPNPHADAYVKLMFLPAGPRPLTADGRLDTEAVRATLPPGVVPRQRAYTVRSYDEAARELTIDVVVHGDAGLAGPWAAAARGGEEVLVLGPGGAWTPSADVDHHLLVGDASALPAIAAGLERLAVGARGHALVEVDGPQDELTLAAPAGVEVRWVHADHAAPGRRLVEAVLALPWPGGRVGAFVHGEAGAVKEIRRYLRLDRAVPREDLSASGYWRLGVDDEGWRSAKREWNSQIEQSEQVAGLA</sequence>
<dbReference type="Gene3D" id="3.40.50.80">
    <property type="entry name" value="Nucleotide-binding domain of ferredoxin-NADP reductase (FNR) module"/>
    <property type="match status" value="1"/>
</dbReference>
<evidence type="ECO:0000259" key="1">
    <source>
        <dbReference type="PROSITE" id="PS51384"/>
    </source>
</evidence>
<evidence type="ECO:0000313" key="3">
    <source>
        <dbReference type="Proteomes" id="UP000722125"/>
    </source>
</evidence>
<dbReference type="SUPFAM" id="SSF63380">
    <property type="entry name" value="Riboflavin synthase domain-like"/>
    <property type="match status" value="1"/>
</dbReference>
<evidence type="ECO:0000313" key="2">
    <source>
        <dbReference type="EMBL" id="MBT0992868.1"/>
    </source>
</evidence>
<gene>
    <name evidence="2" type="ORF">KIN34_00995</name>
</gene>
<accession>A0ABS5TUQ1</accession>
<dbReference type="Proteomes" id="UP000722125">
    <property type="component" value="Unassembled WGS sequence"/>
</dbReference>
<dbReference type="CDD" id="cd06193">
    <property type="entry name" value="siderophore_interacting"/>
    <property type="match status" value="1"/>
</dbReference>
<dbReference type="RefSeq" id="WP_214345862.1">
    <property type="nucleotide sequence ID" value="NZ_JAHBOH010000001.1"/>
</dbReference>
<dbReference type="PANTHER" id="PTHR30157:SF0">
    <property type="entry name" value="NADPH-DEPENDENT FERRIC-CHELATE REDUCTASE"/>
    <property type="match status" value="1"/>
</dbReference>